<keyword evidence="2" id="KW-1185">Reference proteome</keyword>
<reference evidence="1 2" key="1">
    <citation type="submission" date="2019-07" db="EMBL/GenBank/DDBJ databases">
        <title>Whole genome shotgun sequence of Cyclobacterium qasimii NBRC 106168.</title>
        <authorList>
            <person name="Hosoyama A."/>
            <person name="Uohara A."/>
            <person name="Ohji S."/>
            <person name="Ichikawa N."/>
        </authorList>
    </citation>
    <scope>NUCLEOTIDE SEQUENCE [LARGE SCALE GENOMIC DNA]</scope>
    <source>
        <strain evidence="1 2">NBRC 106168</strain>
    </source>
</reference>
<organism evidence="1 2">
    <name type="scientific">Cyclobacterium qasimii</name>
    <dbReference type="NCBI Taxonomy" id="1350429"/>
    <lineage>
        <taxon>Bacteria</taxon>
        <taxon>Pseudomonadati</taxon>
        <taxon>Bacteroidota</taxon>
        <taxon>Cytophagia</taxon>
        <taxon>Cytophagales</taxon>
        <taxon>Cyclobacteriaceae</taxon>
        <taxon>Cyclobacterium</taxon>
    </lineage>
</organism>
<dbReference type="Proteomes" id="UP000321301">
    <property type="component" value="Unassembled WGS sequence"/>
</dbReference>
<sequence>MSETQYQLVFKIDVNHSYFNGNQKAPLTIIPSQSSGQSISRLNFIVKKRNGGLDLFVASPFPLADYLKTIVHKTGIEFFDFDLISEDTYFTSYTAFPVDGLGLFQYSSDDELNKIENGIIVLHPVYQGAQTGPALGRIRVCLDDLIPPLEAGRSVHFNINFNSRSIQWQYNFLNNGGLPLTGISIVSDSGVQFSGPTEVVLKNGHSAMRFDSNVLIPLRQNPEYSFDLLKGGKIILKGLPSPSPSGLFKIETDTEAIMGAAMYVYV</sequence>
<evidence type="ECO:0000313" key="2">
    <source>
        <dbReference type="Proteomes" id="UP000321301"/>
    </source>
</evidence>
<dbReference type="AlphaFoldDB" id="A0A512CIA4"/>
<dbReference type="RefSeq" id="WP_020892556.1">
    <property type="nucleotide sequence ID" value="NZ_BJYV01000027.1"/>
</dbReference>
<dbReference type="EMBL" id="BJYV01000027">
    <property type="protein sequence ID" value="GEO23760.1"/>
    <property type="molecule type" value="Genomic_DNA"/>
</dbReference>
<evidence type="ECO:0000313" key="1">
    <source>
        <dbReference type="EMBL" id="GEO23760.1"/>
    </source>
</evidence>
<comment type="caution">
    <text evidence="1">The sequence shown here is derived from an EMBL/GenBank/DDBJ whole genome shotgun (WGS) entry which is preliminary data.</text>
</comment>
<name>A0A512CIA4_9BACT</name>
<accession>A0A512CIA4</accession>
<protein>
    <submittedName>
        <fullName evidence="1">Uncharacterized protein</fullName>
    </submittedName>
</protein>
<gene>
    <name evidence="1" type="ORF">CQA01_42940</name>
</gene>
<proteinExistence type="predicted"/>